<dbReference type="PROSITE" id="PS52016">
    <property type="entry name" value="TONB_DEPENDENT_REC_3"/>
    <property type="match status" value="1"/>
</dbReference>
<evidence type="ECO:0000256" key="12">
    <source>
        <dbReference type="ARBA" id="ARBA00023170"/>
    </source>
</evidence>
<dbReference type="Gene3D" id="2.60.40.1120">
    <property type="entry name" value="Carboxypeptidase-like, regulatory domain"/>
    <property type="match status" value="1"/>
</dbReference>
<keyword evidence="5" id="KW-0410">Iron transport</keyword>
<dbReference type="Gene3D" id="2.170.130.10">
    <property type="entry name" value="TonB-dependent receptor, plug domain"/>
    <property type="match status" value="1"/>
</dbReference>
<evidence type="ECO:0000256" key="13">
    <source>
        <dbReference type="ARBA" id="ARBA00023237"/>
    </source>
</evidence>
<evidence type="ECO:0000256" key="4">
    <source>
        <dbReference type="ARBA" id="ARBA00022452"/>
    </source>
</evidence>
<dbReference type="NCBIfam" id="TIGR01783">
    <property type="entry name" value="TonB-siderophor"/>
    <property type="match status" value="1"/>
</dbReference>
<keyword evidence="8" id="KW-0408">Iron</keyword>
<evidence type="ECO:0000259" key="18">
    <source>
        <dbReference type="Pfam" id="PF07715"/>
    </source>
</evidence>
<keyword evidence="9" id="KW-0406">Ion transport</keyword>
<keyword evidence="16" id="KW-1133">Transmembrane helix</keyword>
<reference evidence="19 20" key="1">
    <citation type="journal article" date="1992" name="Int. J. Syst. Bacteriol.">
        <title>Sphingobacterium antarcticus sp. nov. a Psychrotrophic Bacterium from the Soils of Schirmacher Oasis, Antarctica.</title>
        <authorList>
            <person name="Shivaji S."/>
            <person name="Ray M.K."/>
            <person name="Rao N.S."/>
            <person name="Saiserr L."/>
            <person name="Jagannadham M.V."/>
            <person name="Kumar G.S."/>
            <person name="Reddy G."/>
            <person name="Bhargava P.M."/>
        </authorList>
    </citation>
    <scope>NUCLEOTIDE SEQUENCE [LARGE SCALE GENOMIC DNA]</scope>
    <source>
        <strain evidence="19 20">4BY</strain>
    </source>
</reference>
<dbReference type="GO" id="GO:0015344">
    <property type="term" value="F:siderophore uptake transmembrane transporter activity"/>
    <property type="evidence" value="ECO:0007669"/>
    <property type="project" value="TreeGrafter"/>
</dbReference>
<keyword evidence="3 14" id="KW-0813">Transport</keyword>
<evidence type="ECO:0000313" key="19">
    <source>
        <dbReference type="EMBL" id="KEQ31364.1"/>
    </source>
</evidence>
<dbReference type="InterPro" id="IPR012910">
    <property type="entry name" value="Plug_dom"/>
</dbReference>
<evidence type="ECO:0000256" key="8">
    <source>
        <dbReference type="ARBA" id="ARBA00023004"/>
    </source>
</evidence>
<evidence type="ECO:0000256" key="9">
    <source>
        <dbReference type="ARBA" id="ARBA00023065"/>
    </source>
</evidence>
<gene>
    <name evidence="19" type="ORF">N180_07710</name>
</gene>
<dbReference type="InterPro" id="IPR036942">
    <property type="entry name" value="Beta-barrel_TonB_sf"/>
</dbReference>
<keyword evidence="11 14" id="KW-0472">Membrane</keyword>
<dbReference type="SUPFAM" id="SSF56935">
    <property type="entry name" value="Porins"/>
    <property type="match status" value="1"/>
</dbReference>
<keyword evidence="10 15" id="KW-0798">TonB box</keyword>
<dbReference type="SUPFAM" id="SSF49452">
    <property type="entry name" value="Starch-binding domain-like"/>
    <property type="match status" value="1"/>
</dbReference>
<keyword evidence="12 19" id="KW-0675">Receptor</keyword>
<keyword evidence="13 14" id="KW-0998">Cell outer membrane</keyword>
<dbReference type="GO" id="GO:0030246">
    <property type="term" value="F:carbohydrate binding"/>
    <property type="evidence" value="ECO:0007669"/>
    <property type="project" value="InterPro"/>
</dbReference>
<name>A0A081PKZ1_9SPHI</name>
<accession>A0A081PKZ1</accession>
<dbReference type="GO" id="GO:0038023">
    <property type="term" value="F:signaling receptor activity"/>
    <property type="evidence" value="ECO:0007669"/>
    <property type="project" value="InterPro"/>
</dbReference>
<dbReference type="CDD" id="cd01347">
    <property type="entry name" value="ligand_gated_channel"/>
    <property type="match status" value="1"/>
</dbReference>
<feature type="domain" description="TonB-dependent receptor-like beta-barrel" evidence="17">
    <location>
        <begin position="416"/>
        <end position="851"/>
    </location>
</feature>
<dbReference type="GO" id="GO:0015891">
    <property type="term" value="P:siderophore transport"/>
    <property type="evidence" value="ECO:0007669"/>
    <property type="project" value="InterPro"/>
</dbReference>
<sequence length="877" mass="97409">MKSLIESITLLLIKNMNFLLFRATLFSHALKTSILIILIFVTSISASGQTSILKKRISIQVSNLSIANALGEIEAKAGCSFVYSPDLLNADRKISFSHQNATVEFILQDIFGEQIRRVEVQGNRINIQPSNGKGTISGKVVTSDGLPAAYVNVDIEDRKVQADENGLFSFKNIEVGTYRITAKYVGLKGQKQEVTVTPNGTTKISFTLYEDMNALQEVVVNGERVNRFANKTTEYVSRLPLTNLENPQVYSVVTKQLMQEQVIVSVADALRNAGGAVAITNPSGGVSAYFRGFGTGINARNGMESTSDRSALDLANIERIEIMKGPSGTLFGASVSSFGGVVNVVTKKPIEAKKTELSYTTGSFGLNRLTLDVNTPLDNEKRVLFRVNAASHRERSFLDYGFNNTFLVAPSITYNVNEKLTLNVDAELLQVHNTQPMNYVFRSAEIKQPSDLLLDNKKSLFHDNVDVKNYATRVFAEAVYKLSDNFKSTTLFSFVSENVDHSYQRLVIWSSPSNVTRASYVYGPVYNGYTNIQQNFNGKLKTGGLTHNILIGANYRHYSSSFLFAEIQPIDQIDVTKPFKPIVRQQIDDAVSFEPFPSPSQQTASVYASDMINILPRLSAMLSLRLDRYNRKAIEGEDGYKQTSLAPKLGVVYEVLPKSISIFANYMSGFQNVAPASQPNGTRQVLDPIFANQAEAGVKAELFEKKLSFTASYYRINIDNATRMNEELFTIQDGKQLSKGVDLELITQPLPGLNILAGYGYNDNRIVRAELDAKIDGNRVGNAPENVANLWASYAFQKQLKGFGFGAGINYVDKMYRAADNNFFIPSYTLVNAVVFYNKQAWGLQVKANNIFNEKYWDSWANFQAPSNLTANLSFRF</sequence>
<keyword evidence="7" id="KW-0732">Signal</keyword>
<evidence type="ECO:0000256" key="3">
    <source>
        <dbReference type="ARBA" id="ARBA00022448"/>
    </source>
</evidence>
<evidence type="ECO:0000259" key="17">
    <source>
        <dbReference type="Pfam" id="PF00593"/>
    </source>
</evidence>
<feature type="domain" description="TonB-dependent receptor plug" evidence="18">
    <location>
        <begin position="244"/>
        <end position="334"/>
    </location>
</feature>
<dbReference type="Gene3D" id="2.40.170.20">
    <property type="entry name" value="TonB-dependent receptor, beta-barrel domain"/>
    <property type="match status" value="1"/>
</dbReference>
<feature type="transmembrane region" description="Helical" evidence="16">
    <location>
        <begin position="20"/>
        <end position="41"/>
    </location>
</feature>
<proteinExistence type="inferred from homology"/>
<keyword evidence="4 14" id="KW-1134">Transmembrane beta strand</keyword>
<dbReference type="Pfam" id="PF07715">
    <property type="entry name" value="Plug"/>
    <property type="match status" value="1"/>
</dbReference>
<dbReference type="InterPro" id="IPR013784">
    <property type="entry name" value="Carb-bd-like_fold"/>
</dbReference>
<dbReference type="EMBL" id="JNFF01000017">
    <property type="protein sequence ID" value="KEQ31364.1"/>
    <property type="molecule type" value="Genomic_DNA"/>
</dbReference>
<organism evidence="19 20">
    <name type="scientific">Pedobacter antarcticus 4BY</name>
    <dbReference type="NCBI Taxonomy" id="1358423"/>
    <lineage>
        <taxon>Bacteria</taxon>
        <taxon>Pseudomonadati</taxon>
        <taxon>Bacteroidota</taxon>
        <taxon>Sphingobacteriia</taxon>
        <taxon>Sphingobacteriales</taxon>
        <taxon>Sphingobacteriaceae</taxon>
        <taxon>Pedobacter</taxon>
    </lineage>
</organism>
<dbReference type="Pfam" id="PF00593">
    <property type="entry name" value="TonB_dep_Rec_b-barrel"/>
    <property type="match status" value="1"/>
</dbReference>
<evidence type="ECO:0000256" key="2">
    <source>
        <dbReference type="ARBA" id="ARBA00009810"/>
    </source>
</evidence>
<dbReference type="PANTHER" id="PTHR32552">
    <property type="entry name" value="FERRICHROME IRON RECEPTOR-RELATED"/>
    <property type="match status" value="1"/>
</dbReference>
<evidence type="ECO:0000256" key="6">
    <source>
        <dbReference type="ARBA" id="ARBA00022692"/>
    </source>
</evidence>
<evidence type="ECO:0000256" key="7">
    <source>
        <dbReference type="ARBA" id="ARBA00022729"/>
    </source>
</evidence>
<dbReference type="PANTHER" id="PTHR32552:SF68">
    <property type="entry name" value="FERRICHROME OUTER MEMBRANE TRANSPORTER_PHAGE RECEPTOR"/>
    <property type="match status" value="1"/>
</dbReference>
<evidence type="ECO:0000256" key="1">
    <source>
        <dbReference type="ARBA" id="ARBA00004571"/>
    </source>
</evidence>
<comment type="similarity">
    <text evidence="2 14 15">Belongs to the TonB-dependent receptor family.</text>
</comment>
<dbReference type="AlphaFoldDB" id="A0A081PKZ1"/>
<dbReference type="InterPro" id="IPR000531">
    <property type="entry name" value="Beta-barrel_TonB"/>
</dbReference>
<keyword evidence="6 14" id="KW-0812">Transmembrane</keyword>
<evidence type="ECO:0000313" key="20">
    <source>
        <dbReference type="Proteomes" id="UP000028007"/>
    </source>
</evidence>
<comment type="caution">
    <text evidence="19">The sequence shown here is derived from an EMBL/GenBank/DDBJ whole genome shotgun (WGS) entry which is preliminary data.</text>
</comment>
<evidence type="ECO:0000256" key="11">
    <source>
        <dbReference type="ARBA" id="ARBA00023136"/>
    </source>
</evidence>
<evidence type="ECO:0000256" key="16">
    <source>
        <dbReference type="SAM" id="Phobius"/>
    </source>
</evidence>
<protein>
    <submittedName>
        <fullName evidence="19">Ferrichrome-iron receptor</fullName>
    </submittedName>
</protein>
<comment type="subcellular location">
    <subcellularLocation>
        <location evidence="1 14">Cell outer membrane</location>
        <topology evidence="1 14">Multi-pass membrane protein</topology>
    </subcellularLocation>
</comment>
<dbReference type="GO" id="GO:0009279">
    <property type="term" value="C:cell outer membrane"/>
    <property type="evidence" value="ECO:0007669"/>
    <property type="project" value="UniProtKB-SubCell"/>
</dbReference>
<dbReference type="InterPro" id="IPR037066">
    <property type="entry name" value="Plug_dom_sf"/>
</dbReference>
<evidence type="ECO:0000256" key="5">
    <source>
        <dbReference type="ARBA" id="ARBA00022496"/>
    </source>
</evidence>
<evidence type="ECO:0000256" key="14">
    <source>
        <dbReference type="PROSITE-ProRule" id="PRU01360"/>
    </source>
</evidence>
<dbReference type="InterPro" id="IPR039426">
    <property type="entry name" value="TonB-dep_rcpt-like"/>
</dbReference>
<dbReference type="eggNOG" id="COG4773">
    <property type="taxonomic scope" value="Bacteria"/>
</dbReference>
<keyword evidence="20" id="KW-1185">Reference proteome</keyword>
<dbReference type="Proteomes" id="UP000028007">
    <property type="component" value="Unassembled WGS sequence"/>
</dbReference>
<evidence type="ECO:0000256" key="10">
    <source>
        <dbReference type="ARBA" id="ARBA00023077"/>
    </source>
</evidence>
<dbReference type="InterPro" id="IPR010105">
    <property type="entry name" value="TonB_sidphr_rcpt"/>
</dbReference>
<evidence type="ECO:0000256" key="15">
    <source>
        <dbReference type="RuleBase" id="RU003357"/>
    </source>
</evidence>
<dbReference type="Pfam" id="PF13715">
    <property type="entry name" value="CarbopepD_reg_2"/>
    <property type="match status" value="1"/>
</dbReference>